<dbReference type="Pfam" id="PF13175">
    <property type="entry name" value="AAA_15"/>
    <property type="match status" value="1"/>
</dbReference>
<dbReference type="Proteomes" id="UP000000593">
    <property type="component" value="Plasmid pPBPR1"/>
</dbReference>
<reference evidence="4" key="1">
    <citation type="journal article" date="2005" name="Science">
        <title>Life at depth: Photobacterium profundum genome sequence and expression analysis.</title>
        <authorList>
            <person name="Vezzi A."/>
            <person name="Campanaro S."/>
            <person name="D'Angelo M."/>
            <person name="Simonato F."/>
            <person name="Vitulo N."/>
            <person name="Lauro F.M."/>
            <person name="Cestaro A."/>
            <person name="Malacrida G."/>
            <person name="Simionati B."/>
            <person name="Cannata N."/>
            <person name="Romualdi C."/>
            <person name="Bartlett D.H."/>
            <person name="Valle G."/>
        </authorList>
    </citation>
    <scope>NUCLEOTIDE SEQUENCE [LARGE SCALE GENOMIC DNA]</scope>
    <source>
        <strain evidence="4">ATCC BAA-1253 / SS9</strain>
    </source>
</reference>
<dbReference type="InterPro" id="IPR034139">
    <property type="entry name" value="TOPRIM_OLD"/>
</dbReference>
<keyword evidence="3" id="KW-0614">Plasmid</keyword>
<proteinExistence type="predicted"/>
<evidence type="ECO:0000313" key="4">
    <source>
        <dbReference type="Proteomes" id="UP000000593"/>
    </source>
</evidence>
<keyword evidence="3" id="KW-0378">Hydrolase</keyword>
<evidence type="ECO:0000259" key="1">
    <source>
        <dbReference type="Pfam" id="PF13175"/>
    </source>
</evidence>
<dbReference type="InterPro" id="IPR027417">
    <property type="entry name" value="P-loop_NTPase"/>
</dbReference>
<keyword evidence="4" id="KW-1185">Reference proteome</keyword>
<dbReference type="eggNOG" id="COG3593">
    <property type="taxonomic scope" value="Bacteria"/>
</dbReference>
<name>Q6LWD3_PHOPR</name>
<feature type="domain" description="Endonuclease GajA/Old nuclease/RecF-like AAA" evidence="1">
    <location>
        <begin position="4"/>
        <end position="371"/>
    </location>
</feature>
<dbReference type="InterPro" id="IPR051396">
    <property type="entry name" value="Bact_Antivir_Def_Nuclease"/>
</dbReference>
<gene>
    <name evidence="3" type="ordered locus">PBPRC0043</name>
</gene>
<accession>Q6LWD3</accession>
<dbReference type="PANTHER" id="PTHR43581">
    <property type="entry name" value="ATP/GTP PHOSPHATASE"/>
    <property type="match status" value="1"/>
</dbReference>
<organism evidence="3 4">
    <name type="scientific">Photobacterium profundum (strain SS9)</name>
    <dbReference type="NCBI Taxonomy" id="298386"/>
    <lineage>
        <taxon>Bacteria</taxon>
        <taxon>Pseudomonadati</taxon>
        <taxon>Pseudomonadota</taxon>
        <taxon>Gammaproteobacteria</taxon>
        <taxon>Vibrionales</taxon>
        <taxon>Vibrionaceae</taxon>
        <taxon>Photobacterium</taxon>
    </lineage>
</organism>
<dbReference type="Gene3D" id="3.40.50.300">
    <property type="entry name" value="P-loop containing nucleotide triphosphate hydrolases"/>
    <property type="match status" value="1"/>
</dbReference>
<dbReference type="EMBL" id="CR377818">
    <property type="protein sequence ID" value="CAG17981.1"/>
    <property type="molecule type" value="Genomic_DNA"/>
</dbReference>
<evidence type="ECO:0000259" key="2">
    <source>
        <dbReference type="Pfam" id="PF20469"/>
    </source>
</evidence>
<dbReference type="PANTHER" id="PTHR43581:SF4">
    <property type="entry name" value="ATP_GTP PHOSPHATASE"/>
    <property type="match status" value="1"/>
</dbReference>
<dbReference type="Pfam" id="PF20469">
    <property type="entry name" value="OLD-like_TOPRIM"/>
    <property type="match status" value="1"/>
</dbReference>
<protein>
    <submittedName>
        <fullName evidence="3">Exonuclease[Photobacterium profundum SS9]</fullName>
    </submittedName>
</protein>
<dbReference type="HOGENOM" id="CLU_025620_1_0_6"/>
<dbReference type="eggNOG" id="COG0419">
    <property type="taxonomic scope" value="Bacteria"/>
</dbReference>
<dbReference type="InterPro" id="IPR041685">
    <property type="entry name" value="AAA_GajA/Old/RecF-like"/>
</dbReference>
<dbReference type="GO" id="GO:0004527">
    <property type="term" value="F:exonuclease activity"/>
    <property type="evidence" value="ECO:0007669"/>
    <property type="project" value="UniProtKB-KW"/>
</dbReference>
<evidence type="ECO:0000313" key="3">
    <source>
        <dbReference type="EMBL" id="CAG17981.1"/>
    </source>
</evidence>
<dbReference type="AlphaFoldDB" id="Q6LWD3"/>
<keyword evidence="3" id="KW-0269">Exonuclease</keyword>
<dbReference type="KEGG" id="ppr:PBPRC0043"/>
<geneLocation type="plasmid" evidence="3 4">
    <name>pPBPR1</name>
</geneLocation>
<sequence length="665" mass="75045">MYIMKLSKVRISNFQCFDQSQTEIDFEEQLTALIGLNGSGKTSTLQALSRMFGVSESARKIKVDDFHSPSVTVQRADELSIEAWFTFPEVESEADMIAVAGTFNQLCFKSSGNEMMLRLKLEAKLTVDDISPDGVVDETVYYVLSDSDTYASDKCRELRRSDRNNIQVHYIPASRNPFKEISSSTKMLLGRLLNAIQWDQSADGELQKALELTEQASEEISKNSAIKLIEKQLQNSWQEMYSGDYLSKAKVNFLPLQTDELLKTITLSFESDTNNRKATMDRLSDGQRSLLHIAIIQAVHELESKTLREQSNRVHFDSKKLNTPIFTLLALEEPENHLAPHFLGRIVKSMSSLAKSTNAQVLVTTHSPSLVGRIEPTQIRYFRLDSTSRSTVVSKIQLPDQQDELYKFVAGAVKAYPEIYFARLVILGEGQSEQIVIPKLLSKVGIDIDDSFVSVAPLGGRHVNHFWKLLNGLGIPYVTLLDMDYGRNGGGWGRIKYVVDQMVMLGKSEIITGIPNWDVSDSNPMTDTLSNSKNTAEGLLNQHGVFFSTPLDLDYSMQLSYPKNYNEKLTGENGPQDKDWESLKSAVLKTKYSKGIADYYYDEMQDEDAFLWYNYRFLGSKGKPVSHINALEKIDFNLAENISRIPTGIQEMIKHIENEISNLSE</sequence>
<dbReference type="CDD" id="cd01026">
    <property type="entry name" value="TOPRIM_OLD"/>
    <property type="match status" value="1"/>
</dbReference>
<keyword evidence="3" id="KW-0540">Nuclease</keyword>
<dbReference type="SUPFAM" id="SSF52540">
    <property type="entry name" value="P-loop containing nucleoside triphosphate hydrolases"/>
    <property type="match status" value="1"/>
</dbReference>
<feature type="domain" description="OLD protein-like TOPRIM" evidence="2">
    <location>
        <begin position="421"/>
        <end position="484"/>
    </location>
</feature>